<evidence type="ECO:0000256" key="1">
    <source>
        <dbReference type="ARBA" id="ARBA00008102"/>
    </source>
</evidence>
<feature type="domain" description="GMP phosphodiesterase delta subunit" evidence="3">
    <location>
        <begin position="72"/>
        <end position="210"/>
    </location>
</feature>
<proteinExistence type="inferred from homology"/>
<comment type="similarity">
    <text evidence="1">Belongs to the PDE6D/unc-119 family.</text>
</comment>
<feature type="region of interest" description="Disordered" evidence="2">
    <location>
        <begin position="1"/>
        <end position="68"/>
    </location>
</feature>
<evidence type="ECO:0000256" key="2">
    <source>
        <dbReference type="SAM" id="MobiDB-lite"/>
    </source>
</evidence>
<sequence length="211" mass="23801">MNAAKAAATAAVLAKPTTANKSAVAVTRRKEEAENGGEKKREQRTSTANSSSSTTTKAQRRQSVLDQQQQPICSGFKLNWMNLRDAETGKTLWQSTDDLADPNVEHEARIPKSILKCKEVSRELNFTSEHKIDKFRLEQRVFLRGHVIEEWFFNFGFVIPQSTNTWQNVIEAAPEGQMLPASVLSGNIIIETSFFDDYQLICTSKVRLFYV</sequence>
<dbReference type="WBParaSite" id="GPLIN_000077600">
    <property type="protein sequence ID" value="GPLIN_000077600"/>
    <property type="gene ID" value="GPLIN_000077600"/>
</dbReference>
<protein>
    <submittedName>
        <fullName evidence="5">GMP_PDE_delta domain-containing protein</fullName>
    </submittedName>
</protein>
<dbReference type="InterPro" id="IPR037036">
    <property type="entry name" value="PDED_dom_sf"/>
</dbReference>
<dbReference type="PANTHER" id="PTHR12976">
    <property type="entry name" value="RETINAL ROD RHODOPSIN-SENSITIVE CGMP 3',5'-CYCLIC PHOSPHODIESTERASE DELTA-SUBUNIT"/>
    <property type="match status" value="1"/>
</dbReference>
<dbReference type="Gene3D" id="2.70.50.40">
    <property type="entry name" value="GMP phosphodiesterase, delta subunit"/>
    <property type="match status" value="1"/>
</dbReference>
<organism evidence="4 5">
    <name type="scientific">Globodera pallida</name>
    <name type="common">Potato cyst nematode worm</name>
    <name type="synonym">Heterodera pallida</name>
    <dbReference type="NCBI Taxonomy" id="36090"/>
    <lineage>
        <taxon>Eukaryota</taxon>
        <taxon>Metazoa</taxon>
        <taxon>Ecdysozoa</taxon>
        <taxon>Nematoda</taxon>
        <taxon>Chromadorea</taxon>
        <taxon>Rhabditida</taxon>
        <taxon>Tylenchina</taxon>
        <taxon>Tylenchomorpha</taxon>
        <taxon>Tylenchoidea</taxon>
        <taxon>Heteroderidae</taxon>
        <taxon>Heteroderinae</taxon>
        <taxon>Globodera</taxon>
    </lineage>
</organism>
<name>A0A183BJJ7_GLOPA</name>
<dbReference type="GO" id="GO:0005737">
    <property type="term" value="C:cytoplasm"/>
    <property type="evidence" value="ECO:0007669"/>
    <property type="project" value="TreeGrafter"/>
</dbReference>
<dbReference type="Proteomes" id="UP000050741">
    <property type="component" value="Unassembled WGS sequence"/>
</dbReference>
<dbReference type="InterPro" id="IPR014756">
    <property type="entry name" value="Ig_E-set"/>
</dbReference>
<feature type="compositionally biased region" description="Basic and acidic residues" evidence="2">
    <location>
        <begin position="28"/>
        <end position="44"/>
    </location>
</feature>
<dbReference type="SUPFAM" id="SSF81296">
    <property type="entry name" value="E set domains"/>
    <property type="match status" value="1"/>
</dbReference>
<reference evidence="4" key="2">
    <citation type="submission" date="2014-05" db="EMBL/GenBank/DDBJ databases">
        <title>The genome and life-stage specific transcriptomes of Globodera pallida elucidate key aspects of plant parasitism by a cyst nematode.</title>
        <authorList>
            <person name="Cotton J.A."/>
            <person name="Lilley C.J."/>
            <person name="Jones L.M."/>
            <person name="Kikuchi T."/>
            <person name="Reid A.J."/>
            <person name="Thorpe P."/>
            <person name="Tsai I.J."/>
            <person name="Beasley H."/>
            <person name="Blok V."/>
            <person name="Cock P.J.A."/>
            <person name="Van den Akker S.E."/>
            <person name="Holroyd N."/>
            <person name="Hunt M."/>
            <person name="Mantelin S."/>
            <person name="Naghra H."/>
            <person name="Pain A."/>
            <person name="Palomares-Rius J.E."/>
            <person name="Zarowiecki M."/>
            <person name="Berriman M."/>
            <person name="Jones J.T."/>
            <person name="Urwin P.E."/>
        </authorList>
    </citation>
    <scope>NUCLEOTIDE SEQUENCE [LARGE SCALE GENOMIC DNA]</scope>
    <source>
        <strain evidence="4">Lindley</strain>
    </source>
</reference>
<dbReference type="AlphaFoldDB" id="A0A183BJJ7"/>
<evidence type="ECO:0000259" key="3">
    <source>
        <dbReference type="Pfam" id="PF05351"/>
    </source>
</evidence>
<feature type="compositionally biased region" description="Low complexity" evidence="2">
    <location>
        <begin position="45"/>
        <end position="68"/>
    </location>
</feature>
<accession>A0A183BJJ7</accession>
<dbReference type="Pfam" id="PF05351">
    <property type="entry name" value="GMP_PDE_delta"/>
    <property type="match status" value="1"/>
</dbReference>
<reference evidence="4" key="1">
    <citation type="submission" date="2013-12" db="EMBL/GenBank/DDBJ databases">
        <authorList>
            <person name="Aslett M."/>
        </authorList>
    </citation>
    <scope>NUCLEOTIDE SEQUENCE [LARGE SCALE GENOMIC DNA]</scope>
    <source>
        <strain evidence="4">Lindley</strain>
    </source>
</reference>
<evidence type="ECO:0000313" key="4">
    <source>
        <dbReference type="Proteomes" id="UP000050741"/>
    </source>
</evidence>
<feature type="compositionally biased region" description="Low complexity" evidence="2">
    <location>
        <begin position="1"/>
        <end position="19"/>
    </location>
</feature>
<evidence type="ECO:0000313" key="5">
    <source>
        <dbReference type="WBParaSite" id="GPLIN_000077600"/>
    </source>
</evidence>
<dbReference type="InterPro" id="IPR008015">
    <property type="entry name" value="PDED_dom"/>
</dbReference>
<keyword evidence="4" id="KW-1185">Reference proteome</keyword>
<reference evidence="5" key="3">
    <citation type="submission" date="2016-06" db="UniProtKB">
        <authorList>
            <consortium name="WormBaseParasite"/>
        </authorList>
    </citation>
    <scope>IDENTIFICATION</scope>
</reference>
<dbReference type="PANTHER" id="PTHR12976:SF0">
    <property type="entry name" value="RETINAL ROD RHODOPSIN-SENSITIVE CGMP 3',5'-CYCLIC PHOSPHODIESTERASE SUBUNIT DELTA"/>
    <property type="match status" value="1"/>
</dbReference>